<comment type="similarity">
    <text evidence="4">Belongs to the glutamate synthase family.</text>
</comment>
<comment type="catalytic activity">
    <reaction evidence="18">
        <text>2 L-glutamate + NADP(+) = L-glutamine + 2-oxoglutarate + NADPH + H(+)</text>
        <dbReference type="Rhea" id="RHEA:15501"/>
        <dbReference type="ChEBI" id="CHEBI:15378"/>
        <dbReference type="ChEBI" id="CHEBI:16810"/>
        <dbReference type="ChEBI" id="CHEBI:29985"/>
        <dbReference type="ChEBI" id="CHEBI:57783"/>
        <dbReference type="ChEBI" id="CHEBI:58349"/>
        <dbReference type="ChEBI" id="CHEBI:58359"/>
        <dbReference type="EC" id="1.4.1.13"/>
    </reaction>
</comment>
<keyword evidence="14" id="KW-0411">Iron-sulfur</keyword>
<evidence type="ECO:0000256" key="6">
    <source>
        <dbReference type="ARBA" id="ARBA00022605"/>
    </source>
</evidence>
<dbReference type="FunFam" id="3.60.20.10:FF:000001">
    <property type="entry name" value="Glutamate synthase, large subunit"/>
    <property type="match status" value="1"/>
</dbReference>
<dbReference type="InterPro" id="IPR050711">
    <property type="entry name" value="ET-N_metabolism_enzyme"/>
</dbReference>
<dbReference type="RefSeq" id="WP_011712387.1">
    <property type="nucleotide sequence ID" value="NC_008576.1"/>
</dbReference>
<dbReference type="MEROPS" id="C44.003"/>
<evidence type="ECO:0000256" key="7">
    <source>
        <dbReference type="ARBA" id="ARBA00022630"/>
    </source>
</evidence>
<dbReference type="InterPro" id="IPR036485">
    <property type="entry name" value="Glu_synth_asu_C_sf"/>
</dbReference>
<evidence type="ECO:0000256" key="8">
    <source>
        <dbReference type="ARBA" id="ARBA00022643"/>
    </source>
</evidence>
<evidence type="ECO:0000256" key="16">
    <source>
        <dbReference type="ARBA" id="ARBA00023291"/>
    </source>
</evidence>
<evidence type="ECO:0000256" key="2">
    <source>
        <dbReference type="ARBA" id="ARBA00001927"/>
    </source>
</evidence>
<keyword evidence="6" id="KW-0028">Amino-acid biosynthesis</keyword>
<protein>
    <recommendedName>
        <fullName evidence="19">Glutamate synthase [NADPH] large chain</fullName>
        <ecNumber evidence="5">1.4.1.13</ecNumber>
    </recommendedName>
    <alternativeName>
        <fullName evidence="20">Glutamate synthase subunit alpha</fullName>
    </alternativeName>
</protein>
<comment type="cofactor">
    <cofactor evidence="1">
        <name>FMN</name>
        <dbReference type="ChEBI" id="CHEBI:58210"/>
    </cofactor>
</comment>
<dbReference type="STRING" id="156889.Mmc1_0706"/>
<dbReference type="Proteomes" id="UP000002586">
    <property type="component" value="Chromosome"/>
</dbReference>
<dbReference type="FunFam" id="2.160.20.60:FF:000001">
    <property type="entry name" value="Glutamate synthase, large subunit"/>
    <property type="match status" value="1"/>
</dbReference>
<dbReference type="GO" id="GO:0019676">
    <property type="term" value="P:ammonia assimilation cycle"/>
    <property type="evidence" value="ECO:0007669"/>
    <property type="project" value="TreeGrafter"/>
</dbReference>
<evidence type="ECO:0000259" key="22">
    <source>
        <dbReference type="PROSITE" id="PS51278"/>
    </source>
</evidence>
<gene>
    <name evidence="23" type="ordered locus">Mmc1_0706</name>
</gene>
<dbReference type="EMBL" id="CP000471">
    <property type="protein sequence ID" value="ABK43227.1"/>
    <property type="molecule type" value="Genomic_DNA"/>
</dbReference>
<dbReference type="GO" id="GO:0004355">
    <property type="term" value="F:glutamate synthase (NADPH) activity"/>
    <property type="evidence" value="ECO:0007669"/>
    <property type="project" value="UniProtKB-EC"/>
</dbReference>
<dbReference type="Gene3D" id="3.20.20.70">
    <property type="entry name" value="Aldolase class I"/>
    <property type="match status" value="2"/>
</dbReference>
<dbReference type="eggNOG" id="COG0070">
    <property type="taxonomic scope" value="Bacteria"/>
</dbReference>
<keyword evidence="16" id="KW-0003">3Fe-4S</keyword>
<dbReference type="Pfam" id="PF04898">
    <property type="entry name" value="Glu_syn_central"/>
    <property type="match status" value="1"/>
</dbReference>
<dbReference type="FunFam" id="3.20.20.70:FF:000053">
    <property type="entry name" value="Glutamate synthase large subunit"/>
    <property type="match status" value="1"/>
</dbReference>
<evidence type="ECO:0000256" key="5">
    <source>
        <dbReference type="ARBA" id="ARBA00012079"/>
    </source>
</evidence>
<evidence type="ECO:0000256" key="12">
    <source>
        <dbReference type="ARBA" id="ARBA00023002"/>
    </source>
</evidence>
<evidence type="ECO:0000256" key="1">
    <source>
        <dbReference type="ARBA" id="ARBA00001917"/>
    </source>
</evidence>
<reference evidence="24" key="1">
    <citation type="journal article" date="2009" name="Appl. Environ. Microbiol.">
        <title>Complete genome sequence of the chemolithoautotrophic marine magnetotactic coccus strain MC-1.</title>
        <authorList>
            <person name="Schubbe S."/>
            <person name="Williams T.J."/>
            <person name="Xie G."/>
            <person name="Kiss H.E."/>
            <person name="Brettin T.S."/>
            <person name="Martinez D."/>
            <person name="Ross C.A."/>
            <person name="Schuler D."/>
            <person name="Cox B.L."/>
            <person name="Nealson K.H."/>
            <person name="Bazylinski D.A."/>
        </authorList>
    </citation>
    <scope>NUCLEOTIDE SEQUENCE [LARGE SCALE GENOMIC DNA]</scope>
    <source>
        <strain evidence="24">ATCC BAA-1437 / JCM 17883 / MC-1</strain>
    </source>
</reference>
<dbReference type="InterPro" id="IPR029055">
    <property type="entry name" value="Ntn_hydrolases_N"/>
</dbReference>
<dbReference type="FunFam" id="3.20.20.70:FF:000031">
    <property type="entry name" value="Glutamate synthase 1 [NADH]"/>
    <property type="match status" value="1"/>
</dbReference>
<dbReference type="InterPro" id="IPR013785">
    <property type="entry name" value="Aldolase_TIM"/>
</dbReference>
<evidence type="ECO:0000256" key="21">
    <source>
        <dbReference type="SAM" id="MobiDB-lite"/>
    </source>
</evidence>
<dbReference type="Gene3D" id="2.160.20.60">
    <property type="entry name" value="Glutamate synthase, alpha subunit, C-terminal domain"/>
    <property type="match status" value="1"/>
</dbReference>
<dbReference type="GO" id="GO:0006537">
    <property type="term" value="P:glutamate biosynthetic process"/>
    <property type="evidence" value="ECO:0007669"/>
    <property type="project" value="UniProtKB-KW"/>
</dbReference>
<keyword evidence="15" id="KW-0314">Glutamate biosynthesis</keyword>
<evidence type="ECO:0000256" key="10">
    <source>
        <dbReference type="ARBA" id="ARBA00022827"/>
    </source>
</evidence>
<evidence type="ECO:0000256" key="9">
    <source>
        <dbReference type="ARBA" id="ARBA00022723"/>
    </source>
</evidence>
<evidence type="ECO:0000313" key="24">
    <source>
        <dbReference type="Proteomes" id="UP000002586"/>
    </source>
</evidence>
<dbReference type="CDD" id="cd02808">
    <property type="entry name" value="GltS_FMN"/>
    <property type="match status" value="1"/>
</dbReference>
<evidence type="ECO:0000256" key="20">
    <source>
        <dbReference type="ARBA" id="ARBA00079921"/>
    </source>
</evidence>
<evidence type="ECO:0000256" key="4">
    <source>
        <dbReference type="ARBA" id="ARBA00009716"/>
    </source>
</evidence>
<evidence type="ECO:0000256" key="11">
    <source>
        <dbReference type="ARBA" id="ARBA00022962"/>
    </source>
</evidence>
<dbReference type="PANTHER" id="PTHR11938:SF133">
    <property type="entry name" value="GLUTAMATE SYNTHASE (NADH)"/>
    <property type="match status" value="1"/>
</dbReference>
<dbReference type="KEGG" id="mgm:Mmc1_0706"/>
<keyword evidence="10" id="KW-0274">FAD</keyword>
<dbReference type="eggNOG" id="COG0067">
    <property type="taxonomic scope" value="Bacteria"/>
</dbReference>
<keyword evidence="13" id="KW-0408">Iron</keyword>
<dbReference type="eggNOG" id="COG0069">
    <property type="taxonomic scope" value="Bacteria"/>
</dbReference>
<keyword evidence="8" id="KW-0288">FMN</keyword>
<evidence type="ECO:0000256" key="17">
    <source>
        <dbReference type="ARBA" id="ARBA00037898"/>
    </source>
</evidence>
<keyword evidence="12 23" id="KW-0560">Oxidoreductase</keyword>
<dbReference type="CDD" id="cd00982">
    <property type="entry name" value="gltB_C"/>
    <property type="match status" value="1"/>
</dbReference>
<dbReference type="CDD" id="cd00713">
    <property type="entry name" value="GltS"/>
    <property type="match status" value="1"/>
</dbReference>
<accession>A0L5I4</accession>
<dbReference type="PROSITE" id="PS51278">
    <property type="entry name" value="GATASE_TYPE_2"/>
    <property type="match status" value="1"/>
</dbReference>
<dbReference type="GO" id="GO:0046872">
    <property type="term" value="F:metal ion binding"/>
    <property type="evidence" value="ECO:0007669"/>
    <property type="project" value="UniProtKB-KW"/>
</dbReference>
<comment type="pathway">
    <text evidence="17">Amino-acid biosynthesis; L-glutamate biosynthesis via GLT pathway; L-glutamate from 2-oxoglutarate and L-glutamine (NADP(+) route): step 1/1.</text>
</comment>
<proteinExistence type="inferred from homology"/>
<dbReference type="GO" id="GO:0051538">
    <property type="term" value="F:3 iron, 4 sulfur cluster binding"/>
    <property type="evidence" value="ECO:0007669"/>
    <property type="project" value="UniProtKB-KW"/>
</dbReference>
<evidence type="ECO:0000256" key="14">
    <source>
        <dbReference type="ARBA" id="ARBA00023014"/>
    </source>
</evidence>
<dbReference type="Gene3D" id="3.60.20.10">
    <property type="entry name" value="Glutamine Phosphoribosylpyrophosphate, subunit 1, domain 1"/>
    <property type="match status" value="1"/>
</dbReference>
<dbReference type="InterPro" id="IPR002932">
    <property type="entry name" value="Glu_synthdom"/>
</dbReference>
<feature type="domain" description="Glutamine amidotransferase type-2" evidence="22">
    <location>
        <begin position="22"/>
        <end position="424"/>
    </location>
</feature>
<dbReference type="HOGENOM" id="CLU_000422_8_2_5"/>
<sequence>MIQSGLPKQTGLYDPSFEHDACGVGFVADLKGRKTHEIVRMGLKLLVNLTHRGAAGADPLTGDGAGILIQMPDAMLRQACRTLHIDLPELGAYGVGMVFLPKETSIRESIQRHIEKLIMDEEQVVLGWRDVPINKGARIGYTAKETEPLVRQVIVAARNKPADADPNWLERKLYIIRQRIENTVRDYGMEELSSFDVPSFSSRTLLYKGMFLADQVEDYYLDLVNPAVVSGFSLVHQRYSTNTFPTWGLAQPFRMIAHNGEINTVRGNINWMRAREAALTHPHFGDDLKKLFPVIPEGLSDSAAFDRAVEFLVLSGRSLPHAMMMLIPEAWENHKQMGDELKGFYEYHASIMEPWDGPAAVAFTDGRIIGATLDRNGLRPARYQVTKSGLCVMASEAGTVTFPPEEVLYNGRLQPGRMFVIDLEEGRIIDDTEVKKQILEGKPYRQWVEDGLINLDDMEEGDSTKEEQEKLGTLHKIFGYTEEDLHLLMGPMALGGSEPIGSMGNDAALAVLSTKNKPLFSYFKQLFAQVTNPPIDPIREDLVMSLYNQLGPAGNLLEESPEHVNHIRLLQPVIDNKQLEKIRAANVKGLHARTFSTLFLVERQCSLDDILSRLFDEVSTAVEDGVNLIILSDRGANKKQAPLPILLAAAGLHHHLIRAGTRSKVSIIVESAEVREVFHFALLVGYGTSAVNPYLAISTLSDLCGKGLFPPEITPAVAFKNYAKAVNKGLLKISSKMGISTLKSYSGAQIFEAVGLAKSLVSRYFTGTVSRIEGVDMTTLKEEILRKHRLAYAENVISINQLEVGGEYKYRHGGESHLWTPENIAKLQHSTRENNYETYKAFARTINEQSKNLCTLRSLLRLKKAAQPVPLDEVEPASEIVRRFVTGAMSYGSISKEAHETLAIAMNRIGGMSNTGEGGEDPERFKPRPNGDNARSAIKQVASGRFGVSSHYLVNSDEMQIKIAQGAKPGEGGQLPGHKVNEVIARTRNTTPGVTLISPPPHHDIYSIEDLAQLIFDLKNVNPDGRVSVKLVSEVGVGTVAAGVSKAHADMILIAGHDGGTGASPVSSIKHAGVPWELGLAETQQTLVLNDLRGRVRLQVDGQLRTGRDVIIGALLGAEEFGFATGPLVVEGCIMMRKCHLGTCPVGIATQDLELRKKFTGQPQHVVNYFFFIANEVRERMAAMGFRKMDDMIGRVDRLEAREAIDHFKAQGLDFTNILKQPDVPSRIATRYVQPQDHGIDKVLDHKLLELAGIAFETREPIQIHLPIHNTDRSVGAMLGGEISKRFGGEGLPDNTIQCHFTGVAGQSFGCFNVAGVSLHLTGAANDYVCKGMSGGRVVVKPHPGATFVAEENIIAGNTILYGAIKGEAYFRGMVGERFAVRNSGAQAVVEGTGDHGCEYMTGGTVVVLGRTGRNFAAGMSGGEAYVYDVKGNFAELCNQSMVGLESVETEEDQATLKALIEKHVKYTRSTVGKQILENWTEALSRFVKVMPREYKRVLEEMKQQQEKVANG</sequence>
<evidence type="ECO:0000256" key="13">
    <source>
        <dbReference type="ARBA" id="ARBA00023004"/>
    </source>
</evidence>
<dbReference type="SUPFAM" id="SSF69336">
    <property type="entry name" value="Alpha subunit of glutamate synthase, C-terminal domain"/>
    <property type="match status" value="1"/>
</dbReference>
<evidence type="ECO:0000256" key="3">
    <source>
        <dbReference type="ARBA" id="ARBA00001974"/>
    </source>
</evidence>
<name>A0L5I4_MAGMM</name>
<dbReference type="SUPFAM" id="SSF51395">
    <property type="entry name" value="FMN-linked oxidoreductases"/>
    <property type="match status" value="1"/>
</dbReference>
<evidence type="ECO:0000313" key="23">
    <source>
        <dbReference type="EMBL" id="ABK43227.1"/>
    </source>
</evidence>
<dbReference type="InterPro" id="IPR017932">
    <property type="entry name" value="GATase_2_dom"/>
</dbReference>
<reference evidence="23 24" key="2">
    <citation type="journal article" date="2012" name="Int. J. Syst. Evol. Microbiol.">
        <title>Magnetococcus marinus gen. nov., sp. nov., a marine, magnetotactic bacterium that represents a novel lineage (Magnetococcaceae fam. nov.; Magnetococcales ord. nov.) at the base of the Alphaproteobacteria.</title>
        <authorList>
            <person name="Bazylinski D.A."/>
            <person name="Williams T.J."/>
            <person name="Lefevre C.T."/>
            <person name="Berg R.J."/>
            <person name="Zhang C.L."/>
            <person name="Bowser S.S."/>
            <person name="Dean A.J."/>
            <person name="Beveridge T.J."/>
        </authorList>
    </citation>
    <scope>NUCLEOTIDE SEQUENCE [LARGE SCALE GENOMIC DNA]</scope>
    <source>
        <strain evidence="24">ATCC BAA-1437 / JCM 17883 / MC-1</strain>
    </source>
</reference>
<comment type="cofactor">
    <cofactor evidence="3">
        <name>FAD</name>
        <dbReference type="ChEBI" id="CHEBI:57692"/>
    </cofactor>
</comment>
<feature type="region of interest" description="Disordered" evidence="21">
    <location>
        <begin position="913"/>
        <end position="934"/>
    </location>
</feature>
<dbReference type="OrthoDB" id="9758182at2"/>
<keyword evidence="7" id="KW-0285">Flavoprotein</keyword>
<evidence type="ECO:0000256" key="18">
    <source>
        <dbReference type="ARBA" id="ARBA00048151"/>
    </source>
</evidence>
<dbReference type="Pfam" id="PF00310">
    <property type="entry name" value="GATase_2"/>
    <property type="match status" value="1"/>
</dbReference>
<dbReference type="PANTHER" id="PTHR11938">
    <property type="entry name" value="FAD NADPH DEHYDROGENASE/OXIDOREDUCTASE"/>
    <property type="match status" value="1"/>
</dbReference>
<evidence type="ECO:0000256" key="19">
    <source>
        <dbReference type="ARBA" id="ARBA00072108"/>
    </source>
</evidence>
<dbReference type="SUPFAM" id="SSF56235">
    <property type="entry name" value="N-terminal nucleophile aminohydrolases (Ntn hydrolases)"/>
    <property type="match status" value="1"/>
</dbReference>
<dbReference type="Pfam" id="PF01645">
    <property type="entry name" value="Glu_synthase"/>
    <property type="match status" value="1"/>
</dbReference>
<dbReference type="EC" id="1.4.1.13" evidence="5"/>
<dbReference type="InterPro" id="IPR002489">
    <property type="entry name" value="Glu_synth_asu_C"/>
</dbReference>
<organism evidence="23 24">
    <name type="scientific">Magnetococcus marinus (strain ATCC BAA-1437 / JCM 17883 / MC-1)</name>
    <dbReference type="NCBI Taxonomy" id="156889"/>
    <lineage>
        <taxon>Bacteria</taxon>
        <taxon>Pseudomonadati</taxon>
        <taxon>Pseudomonadota</taxon>
        <taxon>Magnetococcia</taxon>
        <taxon>Magnetococcales</taxon>
        <taxon>Magnetococcaceae</taxon>
        <taxon>Magnetococcus</taxon>
    </lineage>
</organism>
<dbReference type="InterPro" id="IPR006982">
    <property type="entry name" value="Glu_synth_centr_N"/>
</dbReference>
<keyword evidence="11" id="KW-0315">Glutamine amidotransferase</keyword>
<comment type="cofactor">
    <cofactor evidence="2">
        <name>[3Fe-4S] cluster</name>
        <dbReference type="ChEBI" id="CHEBI:21137"/>
    </cofactor>
</comment>
<dbReference type="Pfam" id="PF01493">
    <property type="entry name" value="GXGXG"/>
    <property type="match status" value="1"/>
</dbReference>
<keyword evidence="9" id="KW-0479">Metal-binding</keyword>
<dbReference type="NCBIfam" id="NF008730">
    <property type="entry name" value="PRK11750.1"/>
    <property type="match status" value="1"/>
</dbReference>
<evidence type="ECO:0000256" key="15">
    <source>
        <dbReference type="ARBA" id="ARBA00023164"/>
    </source>
</evidence>
<keyword evidence="24" id="KW-1185">Reference proteome</keyword>